<sequence>MKSSVATLSGALTSIVLNDMVPSLWSADVKGTGAKPCIVHLGVGRADGAILSRAPIEGTRPRVAEV</sequence>
<comment type="caution">
    <text evidence="1">The sequence shown here is derived from an EMBL/GenBank/DDBJ whole genome shotgun (WGS) entry which is preliminary data.</text>
</comment>
<dbReference type="EMBL" id="BAAAQF010000001">
    <property type="protein sequence ID" value="GAA1660023.1"/>
    <property type="molecule type" value="Genomic_DNA"/>
</dbReference>
<gene>
    <name evidence="1" type="ORF">GCM10009830_01340</name>
</gene>
<reference evidence="1 2" key="1">
    <citation type="journal article" date="2019" name="Int. J. Syst. Evol. Microbiol.">
        <title>The Global Catalogue of Microorganisms (GCM) 10K type strain sequencing project: providing services to taxonomists for standard genome sequencing and annotation.</title>
        <authorList>
            <consortium name="The Broad Institute Genomics Platform"/>
            <consortium name="The Broad Institute Genome Sequencing Center for Infectious Disease"/>
            <person name="Wu L."/>
            <person name="Ma J."/>
        </authorList>
    </citation>
    <scope>NUCLEOTIDE SEQUENCE [LARGE SCALE GENOMIC DNA]</scope>
    <source>
        <strain evidence="1 2">JCM 16001</strain>
    </source>
</reference>
<evidence type="ECO:0000313" key="1">
    <source>
        <dbReference type="EMBL" id="GAA1660023.1"/>
    </source>
</evidence>
<organism evidence="1 2">
    <name type="scientific">Glycomyces endophyticus</name>
    <dbReference type="NCBI Taxonomy" id="480996"/>
    <lineage>
        <taxon>Bacteria</taxon>
        <taxon>Bacillati</taxon>
        <taxon>Actinomycetota</taxon>
        <taxon>Actinomycetes</taxon>
        <taxon>Glycomycetales</taxon>
        <taxon>Glycomycetaceae</taxon>
        <taxon>Glycomyces</taxon>
    </lineage>
</organism>
<evidence type="ECO:0000313" key="2">
    <source>
        <dbReference type="Proteomes" id="UP001499851"/>
    </source>
</evidence>
<dbReference type="Proteomes" id="UP001499851">
    <property type="component" value="Unassembled WGS sequence"/>
</dbReference>
<name>A0ABN2FUP5_9ACTN</name>
<proteinExistence type="predicted"/>
<keyword evidence="2" id="KW-1185">Reference proteome</keyword>
<accession>A0ABN2FUP5</accession>
<protein>
    <submittedName>
        <fullName evidence="1">Uncharacterized protein</fullName>
    </submittedName>
</protein>